<name>A0A061GRX1_THECC</name>
<keyword evidence="9" id="KW-1185">Reference proteome</keyword>
<dbReference type="Proteomes" id="UP000026915">
    <property type="component" value="Chromosome 9"/>
</dbReference>
<dbReference type="NCBIfam" id="TIGR01489">
    <property type="entry name" value="DKMTPPase-SF"/>
    <property type="match status" value="1"/>
</dbReference>
<dbReference type="eggNOG" id="KOG3120">
    <property type="taxonomic scope" value="Eukaryota"/>
</dbReference>
<reference evidence="8 9" key="1">
    <citation type="journal article" date="2013" name="Genome Biol.">
        <title>The genome sequence of the most widely cultivated cacao type and its use to identify candidate genes regulating pod color.</title>
        <authorList>
            <person name="Motamayor J.C."/>
            <person name="Mockaitis K."/>
            <person name="Schmutz J."/>
            <person name="Haiminen N."/>
            <person name="Iii D.L."/>
            <person name="Cornejo O."/>
            <person name="Findley S.D."/>
            <person name="Zheng P."/>
            <person name="Utro F."/>
            <person name="Royaert S."/>
            <person name="Saski C."/>
            <person name="Jenkins J."/>
            <person name="Podicheti R."/>
            <person name="Zhao M."/>
            <person name="Scheffler B.E."/>
            <person name="Stack J.C."/>
            <person name="Feltus F.A."/>
            <person name="Mustiga G.M."/>
            <person name="Amores F."/>
            <person name="Phillips W."/>
            <person name="Marelli J.P."/>
            <person name="May G.D."/>
            <person name="Shapiro H."/>
            <person name="Ma J."/>
            <person name="Bustamante C.D."/>
            <person name="Schnell R.J."/>
            <person name="Main D."/>
            <person name="Gilbert D."/>
            <person name="Parida L."/>
            <person name="Kuhn D.N."/>
        </authorList>
    </citation>
    <scope>NUCLEOTIDE SEQUENCE [LARGE SCALE GENOMIC DNA]</scope>
    <source>
        <strain evidence="9">cv. Matina 1-6</strain>
    </source>
</reference>
<sequence>MAGVVLVFDFDKTIIECDSDDWVVEGFGVSELFTQLRPTFPLNTLMDFHHDNYQRFTLDAFSRLFFQDRMIMEVQSRGNSTADIAACLRQVPLHPRIVSVIKAAHASGCDLRLISDANVFFIETILKNHGLLDCFSEINTNPSYVDGEGRLRISPYHDFESSSHGCNICPPNMCKGLIMERVQASVSATGKKRFIYLGDGTADFCPGLKLGEDDFLMPRKNFPVWELICSNPKLIRANIHEWNDGEELGDVLSHLVNKISIEENYAVGVDQMVPVHCKFKTSSVPAHAAF</sequence>
<dbReference type="NCBIfam" id="TIGR01488">
    <property type="entry name" value="HAD-SF-IB"/>
    <property type="match status" value="1"/>
</dbReference>
<dbReference type="GO" id="GO:0016791">
    <property type="term" value="F:phosphatase activity"/>
    <property type="evidence" value="ECO:0000318"/>
    <property type="project" value="GO_Central"/>
</dbReference>
<keyword evidence="3" id="KW-0378">Hydrolase</keyword>
<proteinExistence type="predicted"/>
<evidence type="ECO:0000256" key="2">
    <source>
        <dbReference type="ARBA" id="ARBA00022723"/>
    </source>
</evidence>
<feature type="active site" description="Proton donor" evidence="5">
    <location>
        <position position="11"/>
    </location>
</feature>
<dbReference type="EMBL" id="CM001887">
    <property type="protein sequence ID" value="EOY29879.1"/>
    <property type="molecule type" value="Genomic_DNA"/>
</dbReference>
<feature type="binding site" evidence="7">
    <location>
        <position position="11"/>
    </location>
    <ligand>
        <name>Mg(2+)</name>
        <dbReference type="ChEBI" id="CHEBI:18420"/>
    </ligand>
</feature>
<dbReference type="InterPro" id="IPR006384">
    <property type="entry name" value="HAD_hydro_PyrdxlP_Pase-like"/>
</dbReference>
<accession>A0A061GRX1</accession>
<feature type="binding site" evidence="7">
    <location>
        <position position="199"/>
    </location>
    <ligand>
        <name>Mg(2+)</name>
        <dbReference type="ChEBI" id="CHEBI:18420"/>
    </ligand>
</feature>
<feature type="binding site" evidence="7">
    <location>
        <position position="9"/>
    </location>
    <ligand>
        <name>Mg(2+)</name>
        <dbReference type="ChEBI" id="CHEBI:18420"/>
    </ligand>
</feature>
<evidence type="ECO:0000256" key="4">
    <source>
        <dbReference type="ARBA" id="ARBA00022842"/>
    </source>
</evidence>
<dbReference type="PANTHER" id="PTHR20889:SF22">
    <property type="entry name" value="INORGANIC PYROPHOSPHATASE 2"/>
    <property type="match status" value="1"/>
</dbReference>
<feature type="binding site" evidence="6">
    <location>
        <position position="20"/>
    </location>
    <ligand>
        <name>substrate</name>
    </ligand>
</feature>
<keyword evidence="4 7" id="KW-0460">Magnesium</keyword>
<feature type="active site" description="Nucleophile" evidence="5">
    <location>
        <position position="9"/>
    </location>
</feature>
<evidence type="ECO:0000256" key="1">
    <source>
        <dbReference type="ARBA" id="ARBA00001946"/>
    </source>
</evidence>
<dbReference type="PANTHER" id="PTHR20889">
    <property type="entry name" value="PHOSPHATASE, ORPHAN 1, 2"/>
    <property type="match status" value="1"/>
</dbReference>
<dbReference type="OMA" id="GCTICPP"/>
<organism evidence="8 9">
    <name type="scientific">Theobroma cacao</name>
    <name type="common">Cacao</name>
    <name type="synonym">Cocoa</name>
    <dbReference type="NCBI Taxonomy" id="3641"/>
    <lineage>
        <taxon>Eukaryota</taxon>
        <taxon>Viridiplantae</taxon>
        <taxon>Streptophyta</taxon>
        <taxon>Embryophyta</taxon>
        <taxon>Tracheophyta</taxon>
        <taxon>Spermatophyta</taxon>
        <taxon>Magnoliopsida</taxon>
        <taxon>eudicotyledons</taxon>
        <taxon>Gunneridae</taxon>
        <taxon>Pentapetalae</taxon>
        <taxon>rosids</taxon>
        <taxon>malvids</taxon>
        <taxon>Malvales</taxon>
        <taxon>Malvaceae</taxon>
        <taxon>Byttnerioideae</taxon>
        <taxon>Theobroma</taxon>
    </lineage>
</organism>
<dbReference type="Pfam" id="PF06888">
    <property type="entry name" value="Put_Phosphatase"/>
    <property type="match status" value="2"/>
</dbReference>
<dbReference type="Gene3D" id="3.40.50.1000">
    <property type="entry name" value="HAD superfamily/HAD-like"/>
    <property type="match status" value="1"/>
</dbReference>
<protein>
    <submittedName>
        <fullName evidence="8">Pyridoxal phosphate phosphatase-related protein</fullName>
    </submittedName>
</protein>
<dbReference type="PIRSF" id="PIRSF031051">
    <property type="entry name" value="PyrdxlP_Pase_PHOSPHO2"/>
    <property type="match status" value="1"/>
</dbReference>
<dbReference type="InterPro" id="IPR023214">
    <property type="entry name" value="HAD_sf"/>
</dbReference>
<keyword evidence="2 7" id="KW-0479">Metal-binding</keyword>
<comment type="cofactor">
    <cofactor evidence="1 7">
        <name>Mg(2+)</name>
        <dbReference type="ChEBI" id="CHEBI:18420"/>
    </cofactor>
</comment>
<dbReference type="SUPFAM" id="SSF56784">
    <property type="entry name" value="HAD-like"/>
    <property type="match status" value="1"/>
</dbReference>
<evidence type="ECO:0000256" key="3">
    <source>
        <dbReference type="ARBA" id="ARBA00022801"/>
    </source>
</evidence>
<dbReference type="InParanoid" id="A0A061GRX1"/>
<evidence type="ECO:0000256" key="5">
    <source>
        <dbReference type="PIRSR" id="PIRSR031051-1"/>
    </source>
</evidence>
<dbReference type="InterPro" id="IPR016965">
    <property type="entry name" value="Pase_PHOSPHO-typ"/>
</dbReference>
<evidence type="ECO:0000256" key="6">
    <source>
        <dbReference type="PIRSR" id="PIRSR031051-2"/>
    </source>
</evidence>
<evidence type="ECO:0000313" key="8">
    <source>
        <dbReference type="EMBL" id="EOY29879.1"/>
    </source>
</evidence>
<feature type="binding site" evidence="6">
    <location>
        <position position="116"/>
    </location>
    <ligand>
        <name>substrate</name>
    </ligand>
</feature>
<gene>
    <name evidence="8" type="ORF">TCM_037273</name>
</gene>
<dbReference type="GO" id="GO:0046872">
    <property type="term" value="F:metal ion binding"/>
    <property type="evidence" value="ECO:0007669"/>
    <property type="project" value="UniProtKB-KW"/>
</dbReference>
<dbReference type="AlphaFoldDB" id="A0A061GRX1"/>
<dbReference type="Gramene" id="EOY29879">
    <property type="protein sequence ID" value="EOY29879"/>
    <property type="gene ID" value="TCM_037273"/>
</dbReference>
<dbReference type="HOGENOM" id="CLU_068983_1_1_1"/>
<evidence type="ECO:0000256" key="7">
    <source>
        <dbReference type="PIRSR" id="PIRSR031051-3"/>
    </source>
</evidence>
<evidence type="ECO:0000313" key="9">
    <source>
        <dbReference type="Proteomes" id="UP000026915"/>
    </source>
</evidence>
<dbReference type="InterPro" id="IPR036412">
    <property type="entry name" value="HAD-like_sf"/>
</dbReference>